<gene>
    <name evidence="3" type="primary">20352720</name>
    <name evidence="2" type="ORF">GGTG_12262</name>
</gene>
<sequence>MQELPAPLSDAKQTDIISGAAARDITNSSSFLHRISYSLWLTRLLLRTIRPSLLPRLGIRKHTSDHRRGLKTSMAALSPDLIVRALRQYTTCDVSDALCKLKVRNGGFLSGLTLWSPQRQDGPTKIVGPAYTVKYVPNEDPAPKHPTHYIDSVPQGAVIFVSCPPRTPNAVYGGLMSTRARASGAVGSVIDGRFRDLQEQRDLGYPIFARDVGTAPPAELLKVAAVNVPVRLATDEQDATINPGDYLIGDLNGVVALPRELAERALPLMAAQVEADTKMAEAIGKGMSFSEASKKFRS</sequence>
<evidence type="ECO:0000313" key="2">
    <source>
        <dbReference type="EMBL" id="EJT70089.1"/>
    </source>
</evidence>
<feature type="binding site" evidence="1">
    <location>
        <begin position="173"/>
        <end position="176"/>
    </location>
    <ligand>
        <name>substrate</name>
    </ligand>
</feature>
<dbReference type="Proteomes" id="UP000006039">
    <property type="component" value="Unassembled WGS sequence"/>
</dbReference>
<dbReference type="HOGENOM" id="CLU_072626_0_1_1"/>
<dbReference type="PANTHER" id="PTHR33254:SF28">
    <property type="entry name" value="4-HYDROXY-4-METHYL-2-OXOGLUTARATE ALDOLASE"/>
    <property type="match status" value="1"/>
</dbReference>
<organism evidence="2">
    <name type="scientific">Gaeumannomyces tritici (strain R3-111a-1)</name>
    <name type="common">Wheat and barley take-all root rot fungus</name>
    <name type="synonym">Gaeumannomyces graminis var. tritici</name>
    <dbReference type="NCBI Taxonomy" id="644352"/>
    <lineage>
        <taxon>Eukaryota</taxon>
        <taxon>Fungi</taxon>
        <taxon>Dikarya</taxon>
        <taxon>Ascomycota</taxon>
        <taxon>Pezizomycotina</taxon>
        <taxon>Sordariomycetes</taxon>
        <taxon>Sordariomycetidae</taxon>
        <taxon>Magnaporthales</taxon>
        <taxon>Magnaporthaceae</taxon>
        <taxon>Gaeumannomyces</taxon>
    </lineage>
</organism>
<dbReference type="FunCoup" id="J3PFI7">
    <property type="interactions" value="11"/>
</dbReference>
<evidence type="ECO:0008006" key="5">
    <source>
        <dbReference type="Google" id="ProtNLM"/>
    </source>
</evidence>
<evidence type="ECO:0000313" key="4">
    <source>
        <dbReference type="Proteomes" id="UP000006039"/>
    </source>
</evidence>
<dbReference type="EMBL" id="GL385402">
    <property type="protein sequence ID" value="EJT70089.1"/>
    <property type="molecule type" value="Genomic_DNA"/>
</dbReference>
<dbReference type="GeneID" id="20352720"/>
<dbReference type="PANTHER" id="PTHR33254">
    <property type="entry name" value="4-HYDROXY-4-METHYL-2-OXOGLUTARATE ALDOLASE 3-RELATED"/>
    <property type="match status" value="1"/>
</dbReference>
<dbReference type="Gene3D" id="3.50.30.40">
    <property type="entry name" value="Ribonuclease E inhibitor RraA/RraA-like"/>
    <property type="match status" value="1"/>
</dbReference>
<reference evidence="2" key="3">
    <citation type="submission" date="2010-09" db="EMBL/GenBank/DDBJ databases">
        <title>Annotation of Gaeumannomyces graminis var. tritici R3-111a-1.</title>
        <authorList>
            <consortium name="The Broad Institute Genome Sequencing Platform"/>
            <person name="Ma L.-J."/>
            <person name="Dead R."/>
            <person name="Young S.K."/>
            <person name="Zeng Q."/>
            <person name="Gargeya S."/>
            <person name="Fitzgerald M."/>
            <person name="Haas B."/>
            <person name="Abouelleil A."/>
            <person name="Alvarado L."/>
            <person name="Arachchi H.M."/>
            <person name="Berlin A."/>
            <person name="Brown A."/>
            <person name="Chapman S.B."/>
            <person name="Chen Z."/>
            <person name="Dunbar C."/>
            <person name="Freedman E."/>
            <person name="Gearin G."/>
            <person name="Gellesch M."/>
            <person name="Goldberg J."/>
            <person name="Griggs A."/>
            <person name="Gujja S."/>
            <person name="Heiman D."/>
            <person name="Howarth C."/>
            <person name="Larson L."/>
            <person name="Lui A."/>
            <person name="MacDonald P.J.P."/>
            <person name="Mehta T."/>
            <person name="Montmayeur A."/>
            <person name="Murphy C."/>
            <person name="Neiman D."/>
            <person name="Pearson M."/>
            <person name="Priest M."/>
            <person name="Roberts A."/>
            <person name="Saif S."/>
            <person name="Shea T."/>
            <person name="Shenoy N."/>
            <person name="Sisk P."/>
            <person name="Stolte C."/>
            <person name="Sykes S."/>
            <person name="Yandava C."/>
            <person name="Wortman J."/>
            <person name="Nusbaum C."/>
            <person name="Birren B."/>
        </authorList>
    </citation>
    <scope>NUCLEOTIDE SEQUENCE</scope>
    <source>
        <strain evidence="2">R3-111a-1</strain>
    </source>
</reference>
<feature type="binding site" evidence="1">
    <location>
        <position position="196"/>
    </location>
    <ligand>
        <name>Mg(2+)</name>
        <dbReference type="ChEBI" id="CHEBI:18420"/>
    </ligand>
</feature>
<keyword evidence="1" id="KW-0460">Magnesium</keyword>
<dbReference type="InterPro" id="IPR005493">
    <property type="entry name" value="RraA/RraA-like"/>
</dbReference>
<name>J3PFI7_GAET3</name>
<dbReference type="SUPFAM" id="SSF89562">
    <property type="entry name" value="RraA-like"/>
    <property type="match status" value="1"/>
</dbReference>
<dbReference type="OrthoDB" id="1476984at2759"/>
<dbReference type="VEuPathDB" id="FungiDB:GGTG_12262"/>
<reference evidence="2" key="2">
    <citation type="submission" date="2010-07" db="EMBL/GenBank/DDBJ databases">
        <authorList>
            <consortium name="The Broad Institute Genome Sequencing Platform"/>
            <consortium name="Broad Institute Genome Sequencing Center for Infectious Disease"/>
            <person name="Ma L.-J."/>
            <person name="Dead R."/>
            <person name="Young S."/>
            <person name="Zeng Q."/>
            <person name="Koehrsen M."/>
            <person name="Alvarado L."/>
            <person name="Berlin A."/>
            <person name="Chapman S.B."/>
            <person name="Chen Z."/>
            <person name="Freedman E."/>
            <person name="Gellesch M."/>
            <person name="Goldberg J."/>
            <person name="Griggs A."/>
            <person name="Gujja S."/>
            <person name="Heilman E.R."/>
            <person name="Heiman D."/>
            <person name="Hepburn T."/>
            <person name="Howarth C."/>
            <person name="Jen D."/>
            <person name="Larson L."/>
            <person name="Mehta T."/>
            <person name="Neiman D."/>
            <person name="Pearson M."/>
            <person name="Roberts A."/>
            <person name="Saif S."/>
            <person name="Shea T."/>
            <person name="Shenoy N."/>
            <person name="Sisk P."/>
            <person name="Stolte C."/>
            <person name="Sykes S."/>
            <person name="Walk T."/>
            <person name="White J."/>
            <person name="Yandava C."/>
            <person name="Haas B."/>
            <person name="Nusbaum C."/>
            <person name="Birren B."/>
        </authorList>
    </citation>
    <scope>NUCLEOTIDE SEQUENCE</scope>
    <source>
        <strain evidence="2">R3-111a-1</strain>
    </source>
</reference>
<dbReference type="GO" id="GO:0046872">
    <property type="term" value="F:metal ion binding"/>
    <property type="evidence" value="ECO:0007669"/>
    <property type="project" value="UniProtKB-KW"/>
</dbReference>
<dbReference type="Pfam" id="PF03737">
    <property type="entry name" value="RraA-like"/>
    <property type="match status" value="1"/>
</dbReference>
<evidence type="ECO:0000313" key="3">
    <source>
        <dbReference type="EnsemblFungi" id="EJT70089"/>
    </source>
</evidence>
<dbReference type="eggNOG" id="ENOG502RZ5Y">
    <property type="taxonomic scope" value="Eukaryota"/>
</dbReference>
<keyword evidence="1" id="KW-0479">Metal-binding</keyword>
<dbReference type="InterPro" id="IPR036704">
    <property type="entry name" value="RraA/RraA-like_sf"/>
</dbReference>
<dbReference type="RefSeq" id="XP_009228423.1">
    <property type="nucleotide sequence ID" value="XM_009230159.1"/>
</dbReference>
<keyword evidence="4" id="KW-1185">Reference proteome</keyword>
<dbReference type="GO" id="GO:0047443">
    <property type="term" value="F:4-hydroxy-4-methyl-2-oxoglutarate aldolase activity"/>
    <property type="evidence" value="ECO:0007669"/>
    <property type="project" value="TreeGrafter"/>
</dbReference>
<dbReference type="GO" id="GO:0008948">
    <property type="term" value="F:oxaloacetate decarboxylase activity"/>
    <property type="evidence" value="ECO:0007669"/>
    <property type="project" value="TreeGrafter"/>
</dbReference>
<reference evidence="4" key="1">
    <citation type="submission" date="2010-07" db="EMBL/GenBank/DDBJ databases">
        <title>The genome sequence of Gaeumannomyces graminis var. tritici strain R3-111a-1.</title>
        <authorList>
            <consortium name="The Broad Institute Genome Sequencing Platform"/>
            <person name="Ma L.-J."/>
            <person name="Dead R."/>
            <person name="Young S."/>
            <person name="Zeng Q."/>
            <person name="Koehrsen M."/>
            <person name="Alvarado L."/>
            <person name="Berlin A."/>
            <person name="Chapman S.B."/>
            <person name="Chen Z."/>
            <person name="Freedman E."/>
            <person name="Gellesch M."/>
            <person name="Goldberg J."/>
            <person name="Griggs A."/>
            <person name="Gujja S."/>
            <person name="Heilman E.R."/>
            <person name="Heiman D."/>
            <person name="Hepburn T."/>
            <person name="Howarth C."/>
            <person name="Jen D."/>
            <person name="Larson L."/>
            <person name="Mehta T."/>
            <person name="Neiman D."/>
            <person name="Pearson M."/>
            <person name="Roberts A."/>
            <person name="Saif S."/>
            <person name="Shea T."/>
            <person name="Shenoy N."/>
            <person name="Sisk P."/>
            <person name="Stolte C."/>
            <person name="Sykes S."/>
            <person name="Walk T."/>
            <person name="White J."/>
            <person name="Yandava C."/>
            <person name="Haas B."/>
            <person name="Nusbaum C."/>
            <person name="Birren B."/>
        </authorList>
    </citation>
    <scope>NUCLEOTIDE SEQUENCE [LARGE SCALE GENOMIC DNA]</scope>
    <source>
        <strain evidence="4">R3-111a-1</strain>
    </source>
</reference>
<reference evidence="3" key="4">
    <citation type="journal article" date="2015" name="G3 (Bethesda)">
        <title>Genome sequences of three phytopathogenic species of the Magnaporthaceae family of fungi.</title>
        <authorList>
            <person name="Okagaki L.H."/>
            <person name="Nunes C.C."/>
            <person name="Sailsbery J."/>
            <person name="Clay B."/>
            <person name="Brown D."/>
            <person name="John T."/>
            <person name="Oh Y."/>
            <person name="Young N."/>
            <person name="Fitzgerald M."/>
            <person name="Haas B.J."/>
            <person name="Zeng Q."/>
            <person name="Young S."/>
            <person name="Adiconis X."/>
            <person name="Fan L."/>
            <person name="Levin J.Z."/>
            <person name="Mitchell T.K."/>
            <person name="Okubara P.A."/>
            <person name="Farman M.L."/>
            <person name="Kohn L.M."/>
            <person name="Birren B."/>
            <person name="Ma L.-J."/>
            <person name="Dean R.A."/>
        </authorList>
    </citation>
    <scope>NUCLEOTIDE SEQUENCE</scope>
    <source>
        <strain evidence="3">R3-111a-1</strain>
    </source>
</reference>
<accession>J3PFI7</accession>
<comment type="cofactor">
    <cofactor evidence="1">
        <name>Mg(2+)</name>
        <dbReference type="ChEBI" id="CHEBI:18420"/>
    </cofactor>
</comment>
<reference evidence="3" key="5">
    <citation type="submission" date="2018-04" db="UniProtKB">
        <authorList>
            <consortium name="EnsemblFungi"/>
        </authorList>
    </citation>
    <scope>IDENTIFICATION</scope>
    <source>
        <strain evidence="3">R3-111a-1</strain>
    </source>
</reference>
<dbReference type="STRING" id="644352.J3PFI7"/>
<dbReference type="EnsemblFungi" id="EJT70089">
    <property type="protein sequence ID" value="EJT70089"/>
    <property type="gene ID" value="GGTG_12262"/>
</dbReference>
<dbReference type="AlphaFoldDB" id="J3PFI7"/>
<feature type="binding site" evidence="1">
    <location>
        <position position="195"/>
    </location>
    <ligand>
        <name>substrate</name>
    </ligand>
</feature>
<dbReference type="CDD" id="cd16841">
    <property type="entry name" value="RraA_family"/>
    <property type="match status" value="1"/>
</dbReference>
<proteinExistence type="predicted"/>
<protein>
    <recommendedName>
        <fullName evidence="5">DlpA domain-containing protein</fullName>
    </recommendedName>
</protein>
<evidence type="ECO:0000256" key="1">
    <source>
        <dbReference type="PIRSR" id="PIRSR605493-1"/>
    </source>
</evidence>